<sequence length="66" mass="7946">MGITKVFQYSRLLTFKIQVTFKAEGKESKSRQRLTMKITIDTMRMYIFSYIQYTLLKKRSNIRSKV</sequence>
<reference evidence="1 2" key="1">
    <citation type="submission" date="2016-10" db="EMBL/GenBank/DDBJ databases">
        <title>Comparative genomics of Bacillus thuringiensis reveals a path to pathogens against multiple invertebrate hosts.</title>
        <authorList>
            <person name="Zheng J."/>
            <person name="Gao Q."/>
            <person name="Liu H."/>
            <person name="Peng D."/>
            <person name="Ruan L."/>
            <person name="Sun M."/>
        </authorList>
    </citation>
    <scope>NUCLEOTIDE SEQUENCE [LARGE SCALE GENOMIC DNA]</scope>
    <source>
        <strain evidence="1">BGSC 4CF1</strain>
    </source>
</reference>
<organism evidence="1 2">
    <name type="scientific">Bacillus thuringiensis subsp. jegathesan</name>
    <dbReference type="NCBI Taxonomy" id="56955"/>
    <lineage>
        <taxon>Bacteria</taxon>
        <taxon>Bacillati</taxon>
        <taxon>Bacillota</taxon>
        <taxon>Bacilli</taxon>
        <taxon>Bacillales</taxon>
        <taxon>Bacillaceae</taxon>
        <taxon>Bacillus</taxon>
        <taxon>Bacillus cereus group</taxon>
    </lineage>
</organism>
<evidence type="ECO:0000313" key="2">
    <source>
        <dbReference type="Proteomes" id="UP000194853"/>
    </source>
</evidence>
<name>A0A9X6MG11_BACTJ</name>
<dbReference type="Proteomes" id="UP000194853">
    <property type="component" value="Unassembled WGS sequence"/>
</dbReference>
<accession>A0A9X6MG11</accession>
<gene>
    <name evidence="1" type="ORF">BK750_04275</name>
</gene>
<evidence type="ECO:0000313" key="1">
    <source>
        <dbReference type="EMBL" id="OUB76009.1"/>
    </source>
</evidence>
<dbReference type="EMBL" id="MOOS01000044">
    <property type="protein sequence ID" value="OUB76009.1"/>
    <property type="molecule type" value="Genomic_DNA"/>
</dbReference>
<comment type="caution">
    <text evidence="1">The sequence shown here is derived from an EMBL/GenBank/DDBJ whole genome shotgun (WGS) entry which is preliminary data.</text>
</comment>
<dbReference type="AlphaFoldDB" id="A0A9X6MG11"/>
<protein>
    <submittedName>
        <fullName evidence="1">Uncharacterized protein</fullName>
    </submittedName>
</protein>
<proteinExistence type="predicted"/>